<dbReference type="RefSeq" id="WP_083027756.1">
    <property type="nucleotide sequence ID" value="NZ_AP022589.1"/>
</dbReference>
<reference evidence="4 5" key="1">
    <citation type="submission" date="2017-02" db="EMBL/GenBank/DDBJ databases">
        <title>The new phylogeny of genus Mycobacterium.</title>
        <authorList>
            <person name="Tortoli E."/>
            <person name="Trovato A."/>
            <person name="Cirillo D.M."/>
        </authorList>
    </citation>
    <scope>NUCLEOTIDE SEQUENCE [LARGE SCALE GENOMIC DNA]</scope>
    <source>
        <strain evidence="4 5">DSM 45633</strain>
    </source>
</reference>
<dbReference type="CDD" id="cd07377">
    <property type="entry name" value="WHTH_GntR"/>
    <property type="match status" value="1"/>
</dbReference>
<dbReference type="Proteomes" id="UP000192320">
    <property type="component" value="Unassembled WGS sequence"/>
</dbReference>
<dbReference type="Gene3D" id="1.10.10.10">
    <property type="entry name" value="Winged helix-like DNA-binding domain superfamily/Winged helix DNA-binding domain"/>
    <property type="match status" value="1"/>
</dbReference>
<evidence type="ECO:0000313" key="5">
    <source>
        <dbReference type="Proteomes" id="UP000192320"/>
    </source>
</evidence>
<keyword evidence="2" id="KW-0238">DNA-binding</keyword>
<comment type="caution">
    <text evidence="4">The sequence shown here is derived from an EMBL/GenBank/DDBJ whole genome shotgun (WGS) entry which is preliminary data.</text>
</comment>
<dbReference type="EMBL" id="MVHZ01000027">
    <property type="protein sequence ID" value="ORA97859.1"/>
    <property type="molecule type" value="Genomic_DNA"/>
</dbReference>
<sequence length="279" mass="31623">MKLDPNDTRPPYKQVETILRAAILTREYEPGEKLPSGQQLAQRYGVARMTVQQAIRALREEGLVVSRTGSGVYVRERTERPVGLRPHVERAFAAERVAIDFFGFTGETLRGALQEPLDKVRAGRLTPRSVTIRCLVPDSTVPWSLPCDPDTGRDVPAFRDRHAKMTSGHIDAIRDNLAELDRLGLLDEATCTVRVQDNSPLFKLYLLNEREAFFGFYPPEPRSHRIDGKTYKVLDLMGKDTVLFHHEANDDADSLGTQYVRECSRWFGAMWDRVGRDAP</sequence>
<accession>A0A7I7R6M6</accession>
<dbReference type="PANTHER" id="PTHR44846:SF17">
    <property type="entry name" value="GNTR-FAMILY TRANSCRIPTIONAL REGULATOR"/>
    <property type="match status" value="1"/>
</dbReference>
<evidence type="ECO:0000256" key="1">
    <source>
        <dbReference type="ARBA" id="ARBA00023015"/>
    </source>
</evidence>
<keyword evidence="1" id="KW-0805">Transcription regulation</keyword>
<dbReference type="InterPro" id="IPR000524">
    <property type="entry name" value="Tscrpt_reg_HTH_GntR"/>
</dbReference>
<protein>
    <submittedName>
        <fullName evidence="4">GntR family transcriptional regulator</fullName>
    </submittedName>
</protein>
<dbReference type="GO" id="GO:0003700">
    <property type="term" value="F:DNA-binding transcription factor activity"/>
    <property type="evidence" value="ECO:0007669"/>
    <property type="project" value="InterPro"/>
</dbReference>
<name>A0A7I7R6M6_9MYCO</name>
<dbReference type="SUPFAM" id="SSF46785">
    <property type="entry name" value="Winged helix' DNA-binding domain"/>
    <property type="match status" value="1"/>
</dbReference>
<evidence type="ECO:0000313" key="4">
    <source>
        <dbReference type="EMBL" id="ORA97859.1"/>
    </source>
</evidence>
<dbReference type="SMART" id="SM00345">
    <property type="entry name" value="HTH_GNTR"/>
    <property type="match status" value="1"/>
</dbReference>
<evidence type="ECO:0000256" key="3">
    <source>
        <dbReference type="ARBA" id="ARBA00023163"/>
    </source>
</evidence>
<dbReference type="PANTHER" id="PTHR44846">
    <property type="entry name" value="MANNOSYL-D-GLYCERATE TRANSPORT/METABOLISM SYSTEM REPRESSOR MNGR-RELATED"/>
    <property type="match status" value="1"/>
</dbReference>
<dbReference type="PRINTS" id="PR00035">
    <property type="entry name" value="HTHGNTR"/>
</dbReference>
<dbReference type="GO" id="GO:0045892">
    <property type="term" value="P:negative regulation of DNA-templated transcription"/>
    <property type="evidence" value="ECO:0007669"/>
    <property type="project" value="TreeGrafter"/>
</dbReference>
<organism evidence="4 5">
    <name type="scientific">Mycolicibacter minnesotensis</name>
    <dbReference type="NCBI Taxonomy" id="1118379"/>
    <lineage>
        <taxon>Bacteria</taxon>
        <taxon>Bacillati</taxon>
        <taxon>Actinomycetota</taxon>
        <taxon>Actinomycetes</taxon>
        <taxon>Mycobacteriales</taxon>
        <taxon>Mycobacteriaceae</taxon>
        <taxon>Mycolicibacter</taxon>
    </lineage>
</organism>
<keyword evidence="5" id="KW-1185">Reference proteome</keyword>
<gene>
    <name evidence="4" type="ORF">BST33_17875</name>
</gene>
<evidence type="ECO:0000256" key="2">
    <source>
        <dbReference type="ARBA" id="ARBA00023125"/>
    </source>
</evidence>
<dbReference type="InterPro" id="IPR036390">
    <property type="entry name" value="WH_DNA-bd_sf"/>
</dbReference>
<dbReference type="PROSITE" id="PS50949">
    <property type="entry name" value="HTH_GNTR"/>
    <property type="match status" value="1"/>
</dbReference>
<dbReference type="OrthoDB" id="120836at2"/>
<keyword evidence="3" id="KW-0804">Transcription</keyword>
<proteinExistence type="predicted"/>
<dbReference type="Pfam" id="PF00392">
    <property type="entry name" value="GntR"/>
    <property type="match status" value="1"/>
</dbReference>
<dbReference type="InterPro" id="IPR036388">
    <property type="entry name" value="WH-like_DNA-bd_sf"/>
</dbReference>
<dbReference type="InterPro" id="IPR050679">
    <property type="entry name" value="Bact_HTH_transcr_reg"/>
</dbReference>
<dbReference type="AlphaFoldDB" id="A0A7I7R6M6"/>
<dbReference type="GO" id="GO:0003677">
    <property type="term" value="F:DNA binding"/>
    <property type="evidence" value="ECO:0007669"/>
    <property type="project" value="UniProtKB-KW"/>
</dbReference>